<reference evidence="2" key="1">
    <citation type="submission" date="2021-06" db="EMBL/GenBank/DDBJ databases">
        <authorList>
            <person name="Criscuolo A."/>
        </authorList>
    </citation>
    <scope>NUCLEOTIDE SEQUENCE</scope>
    <source>
        <strain evidence="2">CIP111600</strain>
    </source>
</reference>
<gene>
    <name evidence="2" type="ORF">PAESOLCIP111_05082</name>
</gene>
<evidence type="ECO:0000313" key="2">
    <source>
        <dbReference type="EMBL" id="CAG7646027.1"/>
    </source>
</evidence>
<proteinExistence type="predicted"/>
<dbReference type="EMBL" id="CAJVAS010000033">
    <property type="protein sequence ID" value="CAG7646027.1"/>
    <property type="molecule type" value="Genomic_DNA"/>
</dbReference>
<dbReference type="InterPro" id="IPR000182">
    <property type="entry name" value="GNAT_dom"/>
</dbReference>
<organism evidence="2 3">
    <name type="scientific">Paenibacillus solanacearum</name>
    <dbReference type="NCBI Taxonomy" id="2048548"/>
    <lineage>
        <taxon>Bacteria</taxon>
        <taxon>Bacillati</taxon>
        <taxon>Bacillota</taxon>
        <taxon>Bacilli</taxon>
        <taxon>Bacillales</taxon>
        <taxon>Paenibacillaceae</taxon>
        <taxon>Paenibacillus</taxon>
    </lineage>
</organism>
<protein>
    <recommendedName>
        <fullName evidence="1">N-acetyltransferase domain-containing protein</fullName>
    </recommendedName>
</protein>
<evidence type="ECO:0000313" key="3">
    <source>
        <dbReference type="Proteomes" id="UP000693672"/>
    </source>
</evidence>
<accession>A0A916NRX9</accession>
<dbReference type="PROSITE" id="PS51186">
    <property type="entry name" value="GNAT"/>
    <property type="match status" value="1"/>
</dbReference>
<dbReference type="GO" id="GO:0016747">
    <property type="term" value="F:acyltransferase activity, transferring groups other than amino-acyl groups"/>
    <property type="evidence" value="ECO:0007669"/>
    <property type="project" value="InterPro"/>
</dbReference>
<evidence type="ECO:0000259" key="1">
    <source>
        <dbReference type="PROSITE" id="PS51186"/>
    </source>
</evidence>
<keyword evidence="3" id="KW-1185">Reference proteome</keyword>
<dbReference type="Proteomes" id="UP000693672">
    <property type="component" value="Unassembled WGS sequence"/>
</dbReference>
<dbReference type="CDD" id="cd04301">
    <property type="entry name" value="NAT_SF"/>
    <property type="match status" value="1"/>
</dbReference>
<dbReference type="RefSeq" id="WP_218094796.1">
    <property type="nucleotide sequence ID" value="NZ_CAJVAS010000033.1"/>
</dbReference>
<comment type="caution">
    <text evidence="2">The sequence shown here is derived from an EMBL/GenBank/DDBJ whole genome shotgun (WGS) entry which is preliminary data.</text>
</comment>
<name>A0A916NRX9_9BACL</name>
<sequence>MDALDQATYHVTDTWDEARWDAAEPIYEQSFPGDGKKNRGIIRRMFERGMCQLHTIAQGQETVGMALTGFDREADALIIDYLAVRQTMRGSGYGGYMLDRIKQWSRLTDAQCRGIIVEVESDQIEANRRRIRFWEANGFHLTDYIHQYIWVPEPYQAMYCNFDETSPLPKDGETLFRSITRFHERAYRRK</sequence>
<feature type="domain" description="N-acetyltransferase" evidence="1">
    <location>
        <begin position="10"/>
        <end position="163"/>
    </location>
</feature>
<dbReference type="AlphaFoldDB" id="A0A916NRX9"/>
<dbReference type="Pfam" id="PF00583">
    <property type="entry name" value="Acetyltransf_1"/>
    <property type="match status" value="1"/>
</dbReference>